<protein>
    <submittedName>
        <fullName evidence="2">ATPase</fullName>
    </submittedName>
</protein>
<evidence type="ECO:0000313" key="3">
    <source>
        <dbReference type="Proteomes" id="UP000675781"/>
    </source>
</evidence>
<evidence type="ECO:0000313" key="2">
    <source>
        <dbReference type="EMBL" id="MBR7832647.1"/>
    </source>
</evidence>
<dbReference type="SUPFAM" id="SSF53067">
    <property type="entry name" value="Actin-like ATPase domain"/>
    <property type="match status" value="2"/>
</dbReference>
<comment type="caution">
    <text evidence="2">The sequence shown here is derived from an EMBL/GenBank/DDBJ whole genome shotgun (WGS) entry which is preliminary data.</text>
</comment>
<dbReference type="PANTHER" id="PTHR43190">
    <property type="entry name" value="N-ACETYL-D-GLUCOSAMINE KINASE"/>
    <property type="match status" value="1"/>
</dbReference>
<feature type="domain" description="ATPase BadF/BadG/BcrA/BcrD type" evidence="1">
    <location>
        <begin position="4"/>
        <end position="301"/>
    </location>
</feature>
<reference evidence="2" key="1">
    <citation type="submission" date="2021-04" db="EMBL/GenBank/DDBJ databases">
        <title>Genome based classification of Actinospica acidithermotolerans sp. nov., an actinobacterium isolated from an Indonesian hot spring.</title>
        <authorList>
            <person name="Kusuma A.B."/>
            <person name="Putra K.E."/>
            <person name="Nafisah S."/>
            <person name="Loh J."/>
            <person name="Nouioui I."/>
            <person name="Goodfellow M."/>
        </authorList>
    </citation>
    <scope>NUCLEOTIDE SEQUENCE</scope>
    <source>
        <strain evidence="2">CSCA 57</strain>
    </source>
</reference>
<dbReference type="EMBL" id="JAGSOG010000014">
    <property type="protein sequence ID" value="MBR7832647.1"/>
    <property type="molecule type" value="Genomic_DNA"/>
</dbReference>
<sequence>MLAVDGGNSKTDVLLATETGQVLATARVGPFTPQASGVATAVDVVAEAVGQLRTALDLPAAGPLARHLSAFVAGADLPQEEEALAEAFTARGWAESVEVGNDSFALLRAGASRPWGVAVVCGAGINCVGIGPDGRRARYPALGELTGDWGGGSGLGRTALWSAVRGEDGRGPRTALTEAVAAHFAVATALDVALGIHLGAIPEERIHELSPLLLRVATQGDATALGFVERQASEIVVWAKVALERLDLLGRETEVVLGGGVLRAAEPVLMDRVHALAAAQIPAARLVVPAQRPIHGALLLGLDRLGLAVTDG</sequence>
<keyword evidence="3" id="KW-1185">Reference proteome</keyword>
<dbReference type="AlphaFoldDB" id="A0A941IP17"/>
<evidence type="ECO:0000259" key="1">
    <source>
        <dbReference type="Pfam" id="PF01869"/>
    </source>
</evidence>
<gene>
    <name evidence="2" type="ORF">KDL01_05215</name>
</gene>
<dbReference type="InterPro" id="IPR043129">
    <property type="entry name" value="ATPase_NBD"/>
</dbReference>
<dbReference type="Proteomes" id="UP000675781">
    <property type="component" value="Unassembled WGS sequence"/>
</dbReference>
<dbReference type="PANTHER" id="PTHR43190:SF3">
    <property type="entry name" value="N-ACETYL-D-GLUCOSAMINE KINASE"/>
    <property type="match status" value="1"/>
</dbReference>
<dbReference type="InterPro" id="IPR052519">
    <property type="entry name" value="Euk-type_GlcNAc_Kinase"/>
</dbReference>
<accession>A0A941IP17</accession>
<organism evidence="2 3">
    <name type="scientific">Actinospica durhamensis</name>
    <dbReference type="NCBI Taxonomy" id="1508375"/>
    <lineage>
        <taxon>Bacteria</taxon>
        <taxon>Bacillati</taxon>
        <taxon>Actinomycetota</taxon>
        <taxon>Actinomycetes</taxon>
        <taxon>Catenulisporales</taxon>
        <taxon>Actinospicaceae</taxon>
        <taxon>Actinospica</taxon>
    </lineage>
</organism>
<dbReference type="Pfam" id="PF01869">
    <property type="entry name" value="BcrAD_BadFG"/>
    <property type="match status" value="1"/>
</dbReference>
<name>A0A941IP17_9ACTN</name>
<dbReference type="InterPro" id="IPR002731">
    <property type="entry name" value="ATPase_BadF"/>
</dbReference>
<proteinExistence type="predicted"/>
<dbReference type="Gene3D" id="3.30.420.40">
    <property type="match status" value="2"/>
</dbReference>